<accession>A0A6I1MLF3</accession>
<gene>
    <name evidence="5" type="ORF">GBZ86_08640</name>
</gene>
<dbReference type="RefSeq" id="WP_152889696.1">
    <property type="nucleotide sequence ID" value="NZ_WHJC01000110.1"/>
</dbReference>
<dbReference type="SUPFAM" id="SSF53649">
    <property type="entry name" value="Alkaline phosphatase-like"/>
    <property type="match status" value="1"/>
</dbReference>
<keyword evidence="6" id="KW-1185">Reference proteome</keyword>
<keyword evidence="2" id="KW-0479">Metal-binding</keyword>
<sequence>MNKNKKPNFLIFVVDQMQSFSMGCNGNKEVKTPNIDKLASNGVTFKRAYCNNPVCTPSRSTMITGLLPRQHGCLSNGRVLSQHIPNLPGVLHNHGYKTHSVGKLHYHPYVNDKMKLLAGEFSWEDKRLWDRGEITKLPKGYYGFDTHDFLGGHGRYCFGEYIKWLNEKDPTARDKYKIENSYLHVRDAWRMNIPKELHYNKWIVEKTKEYLDGVEDNDNFFLWCSFPDPHLPFASCRPYSDMYNPEKLTLPKTWNNDHDHLEHLTKVRKYLYKAPLPLDETYLREVMAQTYGMITHIDDSIGEIMKHLKDKELDKNTVIVFMSDHGEYLGSHNLVYKAAWQLEQTLRVPFIWSSPFAKNKGKERKEVVSLIDFAPTILEYAGIDEEEFCLRGLPQGEYKTLPGRSLVQAVEKNNNLEKIPALVESDEDCYLGKIYRTRTIVEDRFKLTIYPHNGGGVLVDLKNDPDEEVNLYYDKKYGNIRNNLTEKMLTKLMVTDRLERPRICSTL</sequence>
<keyword evidence="5" id="KW-0808">Transferase</keyword>
<evidence type="ECO:0000259" key="4">
    <source>
        <dbReference type="Pfam" id="PF00884"/>
    </source>
</evidence>
<dbReference type="AlphaFoldDB" id="A0A6I1MLF3"/>
<evidence type="ECO:0000256" key="2">
    <source>
        <dbReference type="ARBA" id="ARBA00022723"/>
    </source>
</evidence>
<dbReference type="Gene3D" id="3.40.720.10">
    <property type="entry name" value="Alkaline Phosphatase, subunit A"/>
    <property type="match status" value="1"/>
</dbReference>
<organism evidence="5 6">
    <name type="scientific">Clostridium tarantellae</name>
    <dbReference type="NCBI Taxonomy" id="39493"/>
    <lineage>
        <taxon>Bacteria</taxon>
        <taxon>Bacillati</taxon>
        <taxon>Bacillota</taxon>
        <taxon>Clostridia</taxon>
        <taxon>Eubacteriales</taxon>
        <taxon>Clostridiaceae</taxon>
        <taxon>Clostridium</taxon>
    </lineage>
</organism>
<dbReference type="InterPro" id="IPR017850">
    <property type="entry name" value="Alkaline_phosphatase_core_sf"/>
</dbReference>
<dbReference type="Proteomes" id="UP000430345">
    <property type="component" value="Unassembled WGS sequence"/>
</dbReference>
<comment type="caution">
    <text evidence="5">The sequence shown here is derived from an EMBL/GenBank/DDBJ whole genome shotgun (WGS) entry which is preliminary data.</text>
</comment>
<dbReference type="InterPro" id="IPR000917">
    <property type="entry name" value="Sulfatase_N"/>
</dbReference>
<evidence type="ECO:0000313" key="6">
    <source>
        <dbReference type="Proteomes" id="UP000430345"/>
    </source>
</evidence>
<dbReference type="InterPro" id="IPR024607">
    <property type="entry name" value="Sulfatase_CS"/>
</dbReference>
<dbReference type="EMBL" id="WHJC01000110">
    <property type="protein sequence ID" value="MPQ43824.1"/>
    <property type="molecule type" value="Genomic_DNA"/>
</dbReference>
<evidence type="ECO:0000256" key="1">
    <source>
        <dbReference type="ARBA" id="ARBA00008779"/>
    </source>
</evidence>
<name>A0A6I1MLF3_9CLOT</name>
<dbReference type="GO" id="GO:0016740">
    <property type="term" value="F:transferase activity"/>
    <property type="evidence" value="ECO:0007669"/>
    <property type="project" value="UniProtKB-KW"/>
</dbReference>
<evidence type="ECO:0000256" key="3">
    <source>
        <dbReference type="ARBA" id="ARBA00022801"/>
    </source>
</evidence>
<dbReference type="GO" id="GO:0008484">
    <property type="term" value="F:sulfuric ester hydrolase activity"/>
    <property type="evidence" value="ECO:0007669"/>
    <property type="project" value="TreeGrafter"/>
</dbReference>
<dbReference type="PANTHER" id="PTHR45953">
    <property type="entry name" value="IDURONATE 2-SULFATASE"/>
    <property type="match status" value="1"/>
</dbReference>
<reference evidence="5 6" key="1">
    <citation type="submission" date="2019-10" db="EMBL/GenBank/DDBJ databases">
        <title>The Genome Sequence of Clostridium tarantellae Isolated from Fish Brain.</title>
        <authorList>
            <person name="Bano L."/>
            <person name="Kiel M."/>
            <person name="Sales G."/>
            <person name="Doxey A.C."/>
            <person name="Mansfield M.J."/>
            <person name="Schiavone M."/>
            <person name="Rossetto O."/>
            <person name="Pirazzini M."/>
            <person name="Dobrindt U."/>
            <person name="Montecucco C."/>
        </authorList>
    </citation>
    <scope>NUCLEOTIDE SEQUENCE [LARGE SCALE GENOMIC DNA]</scope>
    <source>
        <strain evidence="5 6">DSM 3997</strain>
    </source>
</reference>
<dbReference type="Pfam" id="PF00884">
    <property type="entry name" value="Sulfatase"/>
    <property type="match status" value="1"/>
</dbReference>
<dbReference type="PROSITE" id="PS00523">
    <property type="entry name" value="SULFATASE_1"/>
    <property type="match status" value="1"/>
</dbReference>
<dbReference type="PANTHER" id="PTHR45953:SF1">
    <property type="entry name" value="IDURONATE 2-SULFATASE"/>
    <property type="match status" value="1"/>
</dbReference>
<evidence type="ECO:0000313" key="5">
    <source>
        <dbReference type="EMBL" id="MPQ43824.1"/>
    </source>
</evidence>
<proteinExistence type="inferred from homology"/>
<dbReference type="OrthoDB" id="279611at2"/>
<feature type="domain" description="Sulfatase N-terminal" evidence="4">
    <location>
        <begin position="7"/>
        <end position="383"/>
    </location>
</feature>
<keyword evidence="3 5" id="KW-0378">Hydrolase</keyword>
<comment type="similarity">
    <text evidence="1">Belongs to the sulfatase family.</text>
</comment>
<protein>
    <submittedName>
        <fullName evidence="5">Sulfatase-like hydrolase/transferase</fullName>
    </submittedName>
</protein>
<dbReference type="GO" id="GO:0005737">
    <property type="term" value="C:cytoplasm"/>
    <property type="evidence" value="ECO:0007669"/>
    <property type="project" value="TreeGrafter"/>
</dbReference>
<dbReference type="GO" id="GO:0046872">
    <property type="term" value="F:metal ion binding"/>
    <property type="evidence" value="ECO:0007669"/>
    <property type="project" value="UniProtKB-KW"/>
</dbReference>